<accession>A0A382AFU1</accession>
<protein>
    <recommendedName>
        <fullName evidence="8">ABC transmembrane type-1 domain-containing protein</fullName>
    </recommendedName>
</protein>
<sequence>MIVARYRKSELLSNYAILTIFALFAALPILLLVMNSIKPQEEFGINALGFPSDIRLANFYDAWILGSYARIFLNSLILVIGTLIICLFCSGLAAFSLAKLKPKGSNIFLVYLLVGISIPAQMFILPLFLIWKELNLMNTHIGLIIIYSGLNAPFATFLIRSYMVQLPEELFDAAKIDGANTLQLFIKIAIPISWPVFLTTGLVVGLAVWNEFLFALTFMQDESNKPISTILFAFQSRFENNWGLVSASAVMMAAPVAVLFMFFQKRFIAGLTSGATKG</sequence>
<feature type="transmembrane region" description="Helical" evidence="7">
    <location>
        <begin position="242"/>
        <end position="263"/>
    </location>
</feature>
<dbReference type="PANTHER" id="PTHR43744">
    <property type="entry name" value="ABC TRANSPORTER PERMEASE PROTEIN MG189-RELATED-RELATED"/>
    <property type="match status" value="1"/>
</dbReference>
<organism evidence="9">
    <name type="scientific">marine metagenome</name>
    <dbReference type="NCBI Taxonomy" id="408172"/>
    <lineage>
        <taxon>unclassified sequences</taxon>
        <taxon>metagenomes</taxon>
        <taxon>ecological metagenomes</taxon>
    </lineage>
</organism>
<dbReference type="GO" id="GO:0055085">
    <property type="term" value="P:transmembrane transport"/>
    <property type="evidence" value="ECO:0007669"/>
    <property type="project" value="InterPro"/>
</dbReference>
<dbReference type="CDD" id="cd06261">
    <property type="entry name" value="TM_PBP2"/>
    <property type="match status" value="1"/>
</dbReference>
<feature type="transmembrane region" description="Helical" evidence="7">
    <location>
        <begin position="107"/>
        <end position="129"/>
    </location>
</feature>
<evidence type="ECO:0000313" key="9">
    <source>
        <dbReference type="EMBL" id="SVB00356.1"/>
    </source>
</evidence>
<evidence type="ECO:0000256" key="5">
    <source>
        <dbReference type="ARBA" id="ARBA00022989"/>
    </source>
</evidence>
<evidence type="ECO:0000256" key="2">
    <source>
        <dbReference type="ARBA" id="ARBA00022448"/>
    </source>
</evidence>
<evidence type="ECO:0000256" key="6">
    <source>
        <dbReference type="ARBA" id="ARBA00023136"/>
    </source>
</evidence>
<dbReference type="InterPro" id="IPR035906">
    <property type="entry name" value="MetI-like_sf"/>
</dbReference>
<feature type="transmembrane region" description="Helical" evidence="7">
    <location>
        <begin position="12"/>
        <end position="34"/>
    </location>
</feature>
<evidence type="ECO:0000256" key="4">
    <source>
        <dbReference type="ARBA" id="ARBA00022692"/>
    </source>
</evidence>
<keyword evidence="5 7" id="KW-1133">Transmembrane helix</keyword>
<dbReference type="Gene3D" id="1.10.3720.10">
    <property type="entry name" value="MetI-like"/>
    <property type="match status" value="1"/>
</dbReference>
<dbReference type="EMBL" id="UINC01025207">
    <property type="protein sequence ID" value="SVB00356.1"/>
    <property type="molecule type" value="Genomic_DNA"/>
</dbReference>
<dbReference type="InterPro" id="IPR000515">
    <property type="entry name" value="MetI-like"/>
</dbReference>
<gene>
    <name evidence="9" type="ORF">METZ01_LOCUS153210</name>
</gene>
<evidence type="ECO:0000259" key="8">
    <source>
        <dbReference type="PROSITE" id="PS50928"/>
    </source>
</evidence>
<dbReference type="GO" id="GO:0005886">
    <property type="term" value="C:plasma membrane"/>
    <property type="evidence" value="ECO:0007669"/>
    <property type="project" value="UniProtKB-SubCell"/>
</dbReference>
<feature type="transmembrane region" description="Helical" evidence="7">
    <location>
        <begin position="71"/>
        <end position="95"/>
    </location>
</feature>
<keyword evidence="4 7" id="KW-0812">Transmembrane</keyword>
<dbReference type="Pfam" id="PF00528">
    <property type="entry name" value="BPD_transp_1"/>
    <property type="match status" value="1"/>
</dbReference>
<feature type="transmembrane region" description="Helical" evidence="7">
    <location>
        <begin position="141"/>
        <end position="163"/>
    </location>
</feature>
<evidence type="ECO:0000256" key="1">
    <source>
        <dbReference type="ARBA" id="ARBA00004651"/>
    </source>
</evidence>
<feature type="transmembrane region" description="Helical" evidence="7">
    <location>
        <begin position="184"/>
        <end position="209"/>
    </location>
</feature>
<keyword evidence="3" id="KW-1003">Cell membrane</keyword>
<reference evidence="9" key="1">
    <citation type="submission" date="2018-05" db="EMBL/GenBank/DDBJ databases">
        <authorList>
            <person name="Lanie J.A."/>
            <person name="Ng W.-L."/>
            <person name="Kazmierczak K.M."/>
            <person name="Andrzejewski T.M."/>
            <person name="Davidsen T.M."/>
            <person name="Wayne K.J."/>
            <person name="Tettelin H."/>
            <person name="Glass J.I."/>
            <person name="Rusch D."/>
            <person name="Podicherti R."/>
            <person name="Tsui H.-C.T."/>
            <person name="Winkler M.E."/>
        </authorList>
    </citation>
    <scope>NUCLEOTIDE SEQUENCE</scope>
</reference>
<dbReference type="SUPFAM" id="SSF161098">
    <property type="entry name" value="MetI-like"/>
    <property type="match status" value="1"/>
</dbReference>
<evidence type="ECO:0000256" key="3">
    <source>
        <dbReference type="ARBA" id="ARBA00022475"/>
    </source>
</evidence>
<dbReference type="PANTHER" id="PTHR43744:SF8">
    <property type="entry name" value="SN-GLYCEROL-3-PHOSPHATE TRANSPORT SYSTEM PERMEASE PROTEIN UGPE"/>
    <property type="match status" value="1"/>
</dbReference>
<feature type="domain" description="ABC transmembrane type-1" evidence="8">
    <location>
        <begin position="72"/>
        <end position="263"/>
    </location>
</feature>
<name>A0A382AFU1_9ZZZZ</name>
<dbReference type="AlphaFoldDB" id="A0A382AFU1"/>
<evidence type="ECO:0000256" key="7">
    <source>
        <dbReference type="SAM" id="Phobius"/>
    </source>
</evidence>
<dbReference type="PROSITE" id="PS50928">
    <property type="entry name" value="ABC_TM1"/>
    <property type="match status" value="1"/>
</dbReference>
<keyword evidence="2" id="KW-0813">Transport</keyword>
<proteinExistence type="predicted"/>
<comment type="subcellular location">
    <subcellularLocation>
        <location evidence="1">Cell membrane</location>
        <topology evidence="1">Multi-pass membrane protein</topology>
    </subcellularLocation>
</comment>
<keyword evidence="6 7" id="KW-0472">Membrane</keyword>